<gene>
    <name evidence="2" type="ORF">Plo01_07250</name>
</gene>
<name>A0A8J3W3Y2_9ACTN</name>
<protein>
    <submittedName>
        <fullName evidence="2">Uncharacterized protein</fullName>
    </submittedName>
</protein>
<reference evidence="2 3" key="1">
    <citation type="submission" date="2021-01" db="EMBL/GenBank/DDBJ databases">
        <title>Whole genome shotgun sequence of Planobispora longispora NBRC 13918.</title>
        <authorList>
            <person name="Komaki H."/>
            <person name="Tamura T."/>
        </authorList>
    </citation>
    <scope>NUCLEOTIDE SEQUENCE [LARGE SCALE GENOMIC DNA]</scope>
    <source>
        <strain evidence="2 3">NBRC 13918</strain>
    </source>
</reference>
<dbReference type="Proteomes" id="UP000616724">
    <property type="component" value="Unassembled WGS sequence"/>
</dbReference>
<dbReference type="EMBL" id="BOOH01000006">
    <property type="protein sequence ID" value="GIH74296.1"/>
    <property type="molecule type" value="Genomic_DNA"/>
</dbReference>
<feature type="region of interest" description="Disordered" evidence="1">
    <location>
        <begin position="39"/>
        <end position="61"/>
    </location>
</feature>
<proteinExistence type="predicted"/>
<evidence type="ECO:0000313" key="3">
    <source>
        <dbReference type="Proteomes" id="UP000616724"/>
    </source>
</evidence>
<accession>A0A8J3W3Y2</accession>
<dbReference type="AlphaFoldDB" id="A0A8J3W3Y2"/>
<evidence type="ECO:0000313" key="2">
    <source>
        <dbReference type="EMBL" id="GIH74296.1"/>
    </source>
</evidence>
<organism evidence="2 3">
    <name type="scientific">Planobispora longispora</name>
    <dbReference type="NCBI Taxonomy" id="28887"/>
    <lineage>
        <taxon>Bacteria</taxon>
        <taxon>Bacillati</taxon>
        <taxon>Actinomycetota</taxon>
        <taxon>Actinomycetes</taxon>
        <taxon>Streptosporangiales</taxon>
        <taxon>Streptosporangiaceae</taxon>
        <taxon>Planobispora</taxon>
    </lineage>
</organism>
<evidence type="ECO:0000256" key="1">
    <source>
        <dbReference type="SAM" id="MobiDB-lite"/>
    </source>
</evidence>
<sequence length="120" mass="12614">MRPADYPTILAMESTSSARSMTTSLDTGVRARIVGGSCPTARDGAGQNAPAAPAAPVRPPGDTGRCTVCSGVLPAIDAGGYTAIRAFMIVRHGYCRCPNFDHDYERYARQAPHGEGYLPA</sequence>
<keyword evidence="3" id="KW-1185">Reference proteome</keyword>
<comment type="caution">
    <text evidence="2">The sequence shown here is derived from an EMBL/GenBank/DDBJ whole genome shotgun (WGS) entry which is preliminary data.</text>
</comment>